<feature type="domain" description="Amidase" evidence="9">
    <location>
        <begin position="24"/>
        <end position="466"/>
    </location>
</feature>
<dbReference type="PANTHER" id="PTHR11895">
    <property type="entry name" value="TRANSAMIDASE"/>
    <property type="match status" value="1"/>
</dbReference>
<keyword evidence="5 8" id="KW-0648">Protein biosynthesis</keyword>
<dbReference type="GO" id="GO:0030956">
    <property type="term" value="C:glutamyl-tRNA(Gln) amidotransferase complex"/>
    <property type="evidence" value="ECO:0007669"/>
    <property type="project" value="InterPro"/>
</dbReference>
<evidence type="ECO:0000256" key="5">
    <source>
        <dbReference type="ARBA" id="ARBA00022917"/>
    </source>
</evidence>
<dbReference type="Proteomes" id="UP000005990">
    <property type="component" value="Unassembled WGS sequence"/>
</dbReference>
<dbReference type="PROSITE" id="PS00571">
    <property type="entry name" value="AMIDASES"/>
    <property type="match status" value="1"/>
</dbReference>
<dbReference type="InterPro" id="IPR004412">
    <property type="entry name" value="GatA"/>
</dbReference>
<comment type="subunit">
    <text evidence="8">Heterotrimer of A, B and C subunits.</text>
</comment>
<dbReference type="GO" id="GO:0006412">
    <property type="term" value="P:translation"/>
    <property type="evidence" value="ECO:0007669"/>
    <property type="project" value="UniProtKB-UniRule"/>
</dbReference>
<dbReference type="HAMAP" id="MF_00120">
    <property type="entry name" value="GatA"/>
    <property type="match status" value="1"/>
</dbReference>
<dbReference type="InterPro" id="IPR023631">
    <property type="entry name" value="Amidase_dom"/>
</dbReference>
<evidence type="ECO:0000256" key="6">
    <source>
        <dbReference type="ARBA" id="ARBA00025295"/>
    </source>
</evidence>
<dbReference type="OrthoDB" id="9811471at2"/>
<dbReference type="InterPro" id="IPR000120">
    <property type="entry name" value="Amidase"/>
</dbReference>
<evidence type="ECO:0000256" key="3">
    <source>
        <dbReference type="ARBA" id="ARBA00022741"/>
    </source>
</evidence>
<dbReference type="GO" id="GO:0005524">
    <property type="term" value="F:ATP binding"/>
    <property type="evidence" value="ECO:0007669"/>
    <property type="project" value="UniProtKB-KW"/>
</dbReference>
<dbReference type="GO" id="GO:0050567">
    <property type="term" value="F:glutaminyl-tRNA synthase (glutamine-hydrolyzing) activity"/>
    <property type="evidence" value="ECO:0007669"/>
    <property type="project" value="UniProtKB-UniRule"/>
</dbReference>
<protein>
    <recommendedName>
        <fullName evidence="8">Glutamyl-tRNA(Gln) amidotransferase subunit A</fullName>
        <shortName evidence="8">Glu-ADT subunit A</shortName>
        <ecNumber evidence="8">6.3.5.7</ecNumber>
    </recommendedName>
</protein>
<evidence type="ECO:0000256" key="4">
    <source>
        <dbReference type="ARBA" id="ARBA00022840"/>
    </source>
</evidence>
<proteinExistence type="inferred from homology"/>
<accession>E4KPN3</accession>
<evidence type="ECO:0000259" key="9">
    <source>
        <dbReference type="Pfam" id="PF01425"/>
    </source>
</evidence>
<evidence type="ECO:0000313" key="11">
    <source>
        <dbReference type="Proteomes" id="UP000005990"/>
    </source>
</evidence>
<feature type="active site" description="Charge relay system" evidence="8">
    <location>
        <position position="153"/>
    </location>
</feature>
<dbReference type="PANTHER" id="PTHR11895:SF151">
    <property type="entry name" value="GLUTAMYL-TRNA(GLN) AMIDOTRANSFERASE SUBUNIT A"/>
    <property type="match status" value="1"/>
</dbReference>
<name>E4KPN3_9LACT</name>
<dbReference type="EC" id="6.3.5.7" evidence="8"/>
<keyword evidence="10" id="KW-0808">Transferase</keyword>
<reference evidence="10 11" key="1">
    <citation type="submission" date="2010-10" db="EMBL/GenBank/DDBJ databases">
        <authorList>
            <person name="Durkin A.S."/>
            <person name="Madupu R."/>
            <person name="Torralba M."/>
            <person name="Gillis M."/>
            <person name="Methe B."/>
            <person name="Sutton G."/>
            <person name="Nelson K.E."/>
        </authorList>
    </citation>
    <scope>NUCLEOTIDE SEQUENCE [LARGE SCALE GENOMIC DNA]</scope>
    <source>
        <strain evidence="10 11">ACS-139-V-Col8</strain>
    </source>
</reference>
<dbReference type="GO" id="GO:0016740">
    <property type="term" value="F:transferase activity"/>
    <property type="evidence" value="ECO:0007669"/>
    <property type="project" value="UniProtKB-KW"/>
</dbReference>
<dbReference type="eggNOG" id="COG0154">
    <property type="taxonomic scope" value="Bacteria"/>
</dbReference>
<comment type="catalytic activity">
    <reaction evidence="7 8">
        <text>L-glutamyl-tRNA(Gln) + L-glutamine + ATP + H2O = L-glutaminyl-tRNA(Gln) + L-glutamate + ADP + phosphate + H(+)</text>
        <dbReference type="Rhea" id="RHEA:17521"/>
        <dbReference type="Rhea" id="RHEA-COMP:9681"/>
        <dbReference type="Rhea" id="RHEA-COMP:9684"/>
        <dbReference type="ChEBI" id="CHEBI:15377"/>
        <dbReference type="ChEBI" id="CHEBI:15378"/>
        <dbReference type="ChEBI" id="CHEBI:29985"/>
        <dbReference type="ChEBI" id="CHEBI:30616"/>
        <dbReference type="ChEBI" id="CHEBI:43474"/>
        <dbReference type="ChEBI" id="CHEBI:58359"/>
        <dbReference type="ChEBI" id="CHEBI:78520"/>
        <dbReference type="ChEBI" id="CHEBI:78521"/>
        <dbReference type="ChEBI" id="CHEBI:456216"/>
        <dbReference type="EC" id="6.3.5.7"/>
    </reaction>
</comment>
<keyword evidence="2 8" id="KW-0436">Ligase</keyword>
<dbReference type="AlphaFoldDB" id="E4KPN3"/>
<evidence type="ECO:0000256" key="2">
    <source>
        <dbReference type="ARBA" id="ARBA00022598"/>
    </source>
</evidence>
<dbReference type="Pfam" id="PF01425">
    <property type="entry name" value="Amidase"/>
    <property type="match status" value="1"/>
</dbReference>
<evidence type="ECO:0000313" key="10">
    <source>
        <dbReference type="EMBL" id="EFR31316.1"/>
    </source>
</evidence>
<keyword evidence="3 8" id="KW-0547">Nucleotide-binding</keyword>
<organism evidence="10 11">
    <name type="scientific">Eremococcus coleocola ACS-139-V-Col8</name>
    <dbReference type="NCBI Taxonomy" id="908337"/>
    <lineage>
        <taxon>Bacteria</taxon>
        <taxon>Bacillati</taxon>
        <taxon>Bacillota</taxon>
        <taxon>Bacilli</taxon>
        <taxon>Lactobacillales</taxon>
        <taxon>Aerococcaceae</taxon>
        <taxon>Eremococcus</taxon>
    </lineage>
</organism>
<dbReference type="EMBL" id="AENN01000015">
    <property type="protein sequence ID" value="EFR31316.1"/>
    <property type="molecule type" value="Genomic_DNA"/>
</dbReference>
<keyword evidence="11" id="KW-1185">Reference proteome</keyword>
<comment type="function">
    <text evidence="6 8">Allows the formation of correctly charged Gln-tRNA(Gln) through the transamidation of misacylated Glu-tRNA(Gln) in organisms which lack glutaminyl-tRNA synthetase. The reaction takes place in the presence of glutamine and ATP through an activated gamma-phospho-Glu-tRNA(Gln).</text>
</comment>
<dbReference type="SUPFAM" id="SSF75304">
    <property type="entry name" value="Amidase signature (AS) enzymes"/>
    <property type="match status" value="1"/>
</dbReference>
<dbReference type="InterPro" id="IPR020556">
    <property type="entry name" value="Amidase_CS"/>
</dbReference>
<evidence type="ECO:0000256" key="1">
    <source>
        <dbReference type="ARBA" id="ARBA00008069"/>
    </source>
</evidence>
<dbReference type="NCBIfam" id="TIGR00132">
    <property type="entry name" value="gatA"/>
    <property type="match status" value="1"/>
</dbReference>
<sequence>MVEFSKTLHGIKADLAAGKYSSKDLVTAIYADIEQKDEAINAFITLNKEQALAAAEQADQIGYGSDAPVLNGIPLAIKDNILTEGLRTTAASKMLENFVPTYDATVIAKLKAAGAIIIGKVNMDEFAMGGSNQTSYFGPVHNPWDLERVPGGSSGGSAAVVASQQVPGALGTDTGGSVRNPAAFNGLVGMKPTYGTVSRLGVISFGSSLDQVGPLTHTVADNALLLEVIAGHDEGDSTSLPTEQYDFSSKIGQDLKGMKIAFPKEYKVDSINTEIRQRMQEAADFFESQGATVEEVSLPHSVYGINVYYIIASSEASSNLQRYDGIRYGYRSEAAQTLEEVYVQSRSEGFGDEVKRRIILGTFSLSAGAFDLYFKKAAQVRTLIKQEFQAVFDQYDLIMGPTTTSTAFLIGGKETKDPVEMYTADLLTVNSNLTGLPAISIPAGLDQAGLPIGLQLMAKAQDEATLYQVAHAFEQGHDYLSQEPNFVKGDK</sequence>
<keyword evidence="4 8" id="KW-0067">ATP-binding</keyword>
<comment type="caution">
    <text evidence="10">The sequence shown here is derived from an EMBL/GenBank/DDBJ whole genome shotgun (WGS) entry which is preliminary data.</text>
</comment>
<feature type="active site" description="Charge relay system" evidence="8">
    <location>
        <position position="78"/>
    </location>
</feature>
<dbReference type="RefSeq" id="WP_006418519.1">
    <property type="nucleotide sequence ID" value="NZ_AENN01000015.1"/>
</dbReference>
<dbReference type="STRING" id="908337.HMPREF9257_1521"/>
<evidence type="ECO:0000256" key="8">
    <source>
        <dbReference type="HAMAP-Rule" id="MF_00120"/>
    </source>
</evidence>
<dbReference type="Gene3D" id="3.90.1300.10">
    <property type="entry name" value="Amidase signature (AS) domain"/>
    <property type="match status" value="1"/>
</dbReference>
<dbReference type="InterPro" id="IPR036928">
    <property type="entry name" value="AS_sf"/>
</dbReference>
<evidence type="ECO:0000256" key="7">
    <source>
        <dbReference type="ARBA" id="ARBA00047407"/>
    </source>
</evidence>
<comment type="similarity">
    <text evidence="1 8">Belongs to the amidase family. GatA subfamily.</text>
</comment>
<feature type="active site" description="Acyl-ester intermediate" evidence="8">
    <location>
        <position position="177"/>
    </location>
</feature>
<gene>
    <name evidence="8 10" type="primary">gatA</name>
    <name evidence="10" type="ORF">HMPREF9257_1521</name>
</gene>